<dbReference type="EMBL" id="JAUSTU010000002">
    <property type="protein sequence ID" value="MDQ0154258.1"/>
    <property type="molecule type" value="Genomic_DNA"/>
</dbReference>
<dbReference type="Pfam" id="PF04230">
    <property type="entry name" value="PS_pyruv_trans"/>
    <property type="match status" value="1"/>
</dbReference>
<evidence type="ECO:0000313" key="4">
    <source>
        <dbReference type="Proteomes" id="UP001231362"/>
    </source>
</evidence>
<dbReference type="PANTHER" id="PTHR36836">
    <property type="entry name" value="COLANIC ACID BIOSYNTHESIS PROTEIN WCAK"/>
    <property type="match status" value="1"/>
</dbReference>
<organism evidence="3 4">
    <name type="scientific">Anoxybacillus andreesenii</name>
    <dbReference type="NCBI Taxonomy" id="1325932"/>
    <lineage>
        <taxon>Bacteria</taxon>
        <taxon>Bacillati</taxon>
        <taxon>Bacillota</taxon>
        <taxon>Bacilli</taxon>
        <taxon>Bacillales</taxon>
        <taxon>Anoxybacillaceae</taxon>
        <taxon>Anoxybacillus</taxon>
    </lineage>
</organism>
<protein>
    <submittedName>
        <fullName evidence="3">Polysaccharide pyruvyl transferase CsaB</fullName>
    </submittedName>
</protein>
<dbReference type="NCBIfam" id="TIGR03609">
    <property type="entry name" value="S_layer_CsaB"/>
    <property type="match status" value="1"/>
</dbReference>
<keyword evidence="3" id="KW-0808">Transferase</keyword>
<evidence type="ECO:0000259" key="2">
    <source>
        <dbReference type="Pfam" id="PF04230"/>
    </source>
</evidence>
<dbReference type="InterPro" id="IPR019896">
    <property type="entry name" value="Polysacch_pyruvyl_Trfase_CsaB"/>
</dbReference>
<evidence type="ECO:0000313" key="3">
    <source>
        <dbReference type="EMBL" id="MDQ0154258.1"/>
    </source>
</evidence>
<sequence>MRIVLSGYYGFDNVGDEAILYSIIQALREEDAGIKITVLSNQPSKTERVYGVDAVNRWSMKEVFSALKKADGLISGGGSLLQDETGFRSIPYYTGIMKMAQMLGKPVFVYAQGMGPINKGYNRKIVKHILKRTQITVRDQASKNLLTEIGLPNPIDIVPDPVLGISLQSQQSDWWDAQGFEGPVLTVSVRDWSSPVSFKEKIAKSLDQAAGDGATIVFIPMHGEHDDQTSKEVAGMMTATSHIAPYDASIEEKILMIGQSNLLVGMRLHALIFASVVETPFIALSYDPKIDAFAEISGQAVAGHVNETGWDEHSIYQLIANKLEHEQEEIAQLREKILPLRQKAKETALQALEYFKSY</sequence>
<gene>
    <name evidence="3" type="ORF">J2S07_000562</name>
</gene>
<dbReference type="RefSeq" id="WP_307148871.1">
    <property type="nucleotide sequence ID" value="NZ_JAUSTU010000002.1"/>
</dbReference>
<feature type="coiled-coil region" evidence="1">
    <location>
        <begin position="316"/>
        <end position="343"/>
    </location>
</feature>
<keyword evidence="1" id="KW-0175">Coiled coil</keyword>
<proteinExistence type="predicted"/>
<comment type="caution">
    <text evidence="3">The sequence shown here is derived from an EMBL/GenBank/DDBJ whole genome shotgun (WGS) entry which is preliminary data.</text>
</comment>
<dbReference type="GO" id="GO:0016740">
    <property type="term" value="F:transferase activity"/>
    <property type="evidence" value="ECO:0007669"/>
    <property type="project" value="UniProtKB-KW"/>
</dbReference>
<keyword evidence="4" id="KW-1185">Reference proteome</keyword>
<accession>A0ABT9UZY0</accession>
<reference evidence="3 4" key="1">
    <citation type="submission" date="2023-07" db="EMBL/GenBank/DDBJ databases">
        <title>Genomic Encyclopedia of Type Strains, Phase IV (KMG-IV): sequencing the most valuable type-strain genomes for metagenomic binning, comparative biology and taxonomic classification.</title>
        <authorList>
            <person name="Goeker M."/>
        </authorList>
    </citation>
    <scope>NUCLEOTIDE SEQUENCE [LARGE SCALE GENOMIC DNA]</scope>
    <source>
        <strain evidence="3 4">DSM 23948</strain>
    </source>
</reference>
<evidence type="ECO:0000256" key="1">
    <source>
        <dbReference type="SAM" id="Coils"/>
    </source>
</evidence>
<dbReference type="PANTHER" id="PTHR36836:SF1">
    <property type="entry name" value="COLANIC ACID BIOSYNTHESIS PROTEIN WCAK"/>
    <property type="match status" value="1"/>
</dbReference>
<feature type="domain" description="Polysaccharide pyruvyl transferase" evidence="2">
    <location>
        <begin position="13"/>
        <end position="288"/>
    </location>
</feature>
<name>A0ABT9UZY0_9BACL</name>
<dbReference type="Proteomes" id="UP001231362">
    <property type="component" value="Unassembled WGS sequence"/>
</dbReference>
<dbReference type="InterPro" id="IPR007345">
    <property type="entry name" value="Polysacch_pyruvyl_Trfase"/>
</dbReference>